<dbReference type="InterPro" id="IPR036259">
    <property type="entry name" value="MFS_trans_sf"/>
</dbReference>
<dbReference type="PANTHER" id="PTHR48021">
    <property type="match status" value="1"/>
</dbReference>
<evidence type="ECO:0000259" key="10">
    <source>
        <dbReference type="PROSITE" id="PS50850"/>
    </source>
</evidence>
<dbReference type="Gene3D" id="1.20.1250.20">
    <property type="entry name" value="MFS general substrate transporter like domains"/>
    <property type="match status" value="1"/>
</dbReference>
<feature type="transmembrane region" description="Helical" evidence="9">
    <location>
        <begin position="68"/>
        <end position="86"/>
    </location>
</feature>
<evidence type="ECO:0000256" key="5">
    <source>
        <dbReference type="ARBA" id="ARBA00023136"/>
    </source>
</evidence>
<proteinExistence type="inferred from homology"/>
<organism evidence="12">
    <name type="scientific">Harpegnathos saltator</name>
    <name type="common">Jerdon's jumping ant</name>
    <dbReference type="NCBI Taxonomy" id="610380"/>
    <lineage>
        <taxon>Eukaryota</taxon>
        <taxon>Metazoa</taxon>
        <taxon>Ecdysozoa</taxon>
        <taxon>Arthropoda</taxon>
        <taxon>Hexapoda</taxon>
        <taxon>Insecta</taxon>
        <taxon>Pterygota</taxon>
        <taxon>Neoptera</taxon>
        <taxon>Endopterygota</taxon>
        <taxon>Hymenoptera</taxon>
        <taxon>Apocrita</taxon>
        <taxon>Aculeata</taxon>
        <taxon>Formicoidea</taxon>
        <taxon>Formicidae</taxon>
        <taxon>Ponerinae</taxon>
        <taxon>Ponerini</taxon>
        <taxon>Harpegnathos</taxon>
    </lineage>
</organism>
<dbReference type="InterPro" id="IPR050549">
    <property type="entry name" value="MFS_Trehalose_Transporter"/>
</dbReference>
<evidence type="ECO:0000313" key="12">
    <source>
        <dbReference type="Proteomes" id="UP000008237"/>
    </source>
</evidence>
<keyword evidence="8" id="KW-0813">Transport</keyword>
<feature type="domain" description="Major facilitator superfamily (MFS) profile" evidence="10">
    <location>
        <begin position="1"/>
        <end position="366"/>
    </location>
</feature>
<keyword evidence="6" id="KW-0325">Glycoprotein</keyword>
<feature type="transmembrane region" description="Helical" evidence="9">
    <location>
        <begin position="275"/>
        <end position="299"/>
    </location>
</feature>
<name>E2BLV9_HARSA</name>
<evidence type="ECO:0000256" key="4">
    <source>
        <dbReference type="ARBA" id="ARBA00022989"/>
    </source>
</evidence>
<gene>
    <name evidence="11" type="ORF">EAI_11994</name>
</gene>
<evidence type="ECO:0000256" key="3">
    <source>
        <dbReference type="ARBA" id="ARBA00022692"/>
    </source>
</evidence>
<dbReference type="Proteomes" id="UP000008237">
    <property type="component" value="Unassembled WGS sequence"/>
</dbReference>
<dbReference type="InterPro" id="IPR020846">
    <property type="entry name" value="MFS_dom"/>
</dbReference>
<dbReference type="InterPro" id="IPR005828">
    <property type="entry name" value="MFS_sugar_transport-like"/>
</dbReference>
<dbReference type="PROSITE" id="PS00217">
    <property type="entry name" value="SUGAR_TRANSPORT_2"/>
    <property type="match status" value="1"/>
</dbReference>
<keyword evidence="5 9" id="KW-0472">Membrane</keyword>
<sequence>MSDRLGRKKALLLLSAPFLLSWAIIILASRLWLILAARFLVGVGVGAGCVLIPMYISEIAETSTRGTLCALFQLFLTIGILMAFVFGSMMNYTAFAIVCSLVEVSFLGTFLWMPESPVWLLNVKRDDEAKLALTVLRGDTYDPSEELAEMRRAAEEATSKKSSIFNLIRDSATRRAMLATLGAMFFQQMSGINAVIFYTTTIFEASGSSMPAEIASIIIALVQAVMSAVAAVIVDRAGRKPLLIFSSGVMSASLVALGLYFKIKDDGGDVSTLGWLPLTSLTLFMIVFSVGLGPIPWMLMGELFTAESKAVASGVAVMLNWFLAFLVTKTYPALNKELGTDVTFWIFAVIMAVSAVFTYFFIPETKGKSFQEIQEELQNGGRLKTIA</sequence>
<dbReference type="SUPFAM" id="SSF103473">
    <property type="entry name" value="MFS general substrate transporter"/>
    <property type="match status" value="1"/>
</dbReference>
<evidence type="ECO:0000256" key="9">
    <source>
        <dbReference type="SAM" id="Phobius"/>
    </source>
</evidence>
<dbReference type="PROSITE" id="PS00216">
    <property type="entry name" value="SUGAR_TRANSPORT_1"/>
    <property type="match status" value="1"/>
</dbReference>
<dbReference type="PANTHER" id="PTHR48021:SF86">
    <property type="entry name" value="FACILITATED TREHALOSE TRANSPORTER TRET1-1-LIKE PROTEIN"/>
    <property type="match status" value="1"/>
</dbReference>
<dbReference type="FunFam" id="1.20.1250.20:FF:000055">
    <property type="entry name" value="Facilitated trehalose transporter Tret1-2 homolog"/>
    <property type="match status" value="1"/>
</dbReference>
<keyword evidence="2" id="KW-1003">Cell membrane</keyword>
<feature type="transmembrane region" description="Helical" evidence="9">
    <location>
        <begin position="214"/>
        <end position="234"/>
    </location>
</feature>
<keyword evidence="12" id="KW-1185">Reference proteome</keyword>
<evidence type="ECO:0000256" key="6">
    <source>
        <dbReference type="ARBA" id="ARBA00023180"/>
    </source>
</evidence>
<feature type="transmembrane region" description="Helical" evidence="9">
    <location>
        <begin position="39"/>
        <end position="56"/>
    </location>
</feature>
<dbReference type="NCBIfam" id="TIGR00879">
    <property type="entry name" value="SP"/>
    <property type="match status" value="1"/>
</dbReference>
<feature type="transmembrane region" description="Helical" evidence="9">
    <location>
        <begin position="343"/>
        <end position="362"/>
    </location>
</feature>
<dbReference type="InterPro" id="IPR005829">
    <property type="entry name" value="Sugar_transporter_CS"/>
</dbReference>
<dbReference type="InParanoid" id="E2BLV9"/>
<feature type="transmembrane region" description="Helical" evidence="9">
    <location>
        <begin position="12"/>
        <end position="33"/>
    </location>
</feature>
<keyword evidence="11" id="KW-0762">Sugar transport</keyword>
<dbReference type="AlphaFoldDB" id="E2BLV9"/>
<feature type="transmembrane region" description="Helical" evidence="9">
    <location>
        <begin position="241"/>
        <end position="263"/>
    </location>
</feature>
<evidence type="ECO:0000256" key="7">
    <source>
        <dbReference type="ARBA" id="ARBA00024348"/>
    </source>
</evidence>
<keyword evidence="4 9" id="KW-1133">Transmembrane helix</keyword>
<comment type="similarity">
    <text evidence="7">Belongs to the major facilitator superfamily. Sugar transporter (TC 2.A.1.1) family. Trehalose transporter subfamily.</text>
</comment>
<evidence type="ECO:0000313" key="11">
    <source>
        <dbReference type="EMBL" id="EFN83325.1"/>
    </source>
</evidence>
<reference evidence="11 12" key="1">
    <citation type="journal article" date="2010" name="Science">
        <title>Genomic comparison of the ants Camponotus floridanus and Harpegnathos saltator.</title>
        <authorList>
            <person name="Bonasio R."/>
            <person name="Zhang G."/>
            <person name="Ye C."/>
            <person name="Mutti N.S."/>
            <person name="Fang X."/>
            <person name="Qin N."/>
            <person name="Donahue G."/>
            <person name="Yang P."/>
            <person name="Li Q."/>
            <person name="Li C."/>
            <person name="Zhang P."/>
            <person name="Huang Z."/>
            <person name="Berger S.L."/>
            <person name="Reinberg D."/>
            <person name="Wang J."/>
            <person name="Liebig J."/>
        </authorList>
    </citation>
    <scope>NUCLEOTIDE SEQUENCE [LARGE SCALE GENOMIC DNA]</scope>
    <source>
        <strain evidence="11 12">R22 G/1</strain>
    </source>
</reference>
<dbReference type="OMA" id="KWTVIIG"/>
<dbReference type="GO" id="GO:0005886">
    <property type="term" value="C:plasma membrane"/>
    <property type="evidence" value="ECO:0007669"/>
    <property type="project" value="UniProtKB-SubCell"/>
</dbReference>
<evidence type="ECO:0000256" key="1">
    <source>
        <dbReference type="ARBA" id="ARBA00004651"/>
    </source>
</evidence>
<dbReference type="GO" id="GO:0022857">
    <property type="term" value="F:transmembrane transporter activity"/>
    <property type="evidence" value="ECO:0007669"/>
    <property type="project" value="InterPro"/>
</dbReference>
<feature type="transmembrane region" description="Helical" evidence="9">
    <location>
        <begin position="176"/>
        <end position="199"/>
    </location>
</feature>
<evidence type="ECO:0000256" key="8">
    <source>
        <dbReference type="RuleBase" id="RU003346"/>
    </source>
</evidence>
<dbReference type="PROSITE" id="PS50850">
    <property type="entry name" value="MFS"/>
    <property type="match status" value="1"/>
</dbReference>
<dbReference type="OrthoDB" id="6612291at2759"/>
<dbReference type="Pfam" id="PF00083">
    <property type="entry name" value="Sugar_tr"/>
    <property type="match status" value="1"/>
</dbReference>
<comment type="subcellular location">
    <subcellularLocation>
        <location evidence="1">Cell membrane</location>
        <topology evidence="1">Multi-pass membrane protein</topology>
    </subcellularLocation>
</comment>
<evidence type="ECO:0000256" key="2">
    <source>
        <dbReference type="ARBA" id="ARBA00022475"/>
    </source>
</evidence>
<protein>
    <submittedName>
        <fullName evidence="11">Solute carrier family 2, facilitated glucose transporter member 8</fullName>
    </submittedName>
</protein>
<feature type="transmembrane region" description="Helical" evidence="9">
    <location>
        <begin position="311"/>
        <end position="331"/>
    </location>
</feature>
<feature type="transmembrane region" description="Helical" evidence="9">
    <location>
        <begin position="92"/>
        <end position="112"/>
    </location>
</feature>
<keyword evidence="3 9" id="KW-0812">Transmembrane</keyword>
<dbReference type="EMBL" id="GL449042">
    <property type="protein sequence ID" value="EFN83325.1"/>
    <property type="molecule type" value="Genomic_DNA"/>
</dbReference>
<dbReference type="PRINTS" id="PR00171">
    <property type="entry name" value="SUGRTRNSPORT"/>
</dbReference>
<dbReference type="InterPro" id="IPR003663">
    <property type="entry name" value="Sugar/inositol_transpt"/>
</dbReference>
<accession>E2BLV9</accession>